<dbReference type="AlphaFoldDB" id="A0A6J7FJH1"/>
<reference evidence="1" key="1">
    <citation type="submission" date="2020-05" db="EMBL/GenBank/DDBJ databases">
        <authorList>
            <person name="Chiriac C."/>
            <person name="Salcher M."/>
            <person name="Ghai R."/>
            <person name="Kavagutti S V."/>
        </authorList>
    </citation>
    <scope>NUCLEOTIDE SEQUENCE</scope>
</reference>
<accession>A0A6J7FJH1</accession>
<protein>
    <submittedName>
        <fullName evidence="1">Unannotated protein</fullName>
    </submittedName>
</protein>
<sequence>MHPSLFRRYATRVTVLAAVAVLGAACAADSTSTISTPADLTTASVTESKILDVSSPLVGGSSLNASSYIGKPVAFWFWAPG</sequence>
<organism evidence="1">
    <name type="scientific">freshwater metagenome</name>
    <dbReference type="NCBI Taxonomy" id="449393"/>
    <lineage>
        <taxon>unclassified sequences</taxon>
        <taxon>metagenomes</taxon>
        <taxon>ecological metagenomes</taxon>
    </lineage>
</organism>
<dbReference type="PROSITE" id="PS51257">
    <property type="entry name" value="PROKAR_LIPOPROTEIN"/>
    <property type="match status" value="1"/>
</dbReference>
<dbReference type="EMBL" id="CAFBLP010000141">
    <property type="protein sequence ID" value="CAB4895586.1"/>
    <property type="molecule type" value="Genomic_DNA"/>
</dbReference>
<name>A0A6J7FJH1_9ZZZZ</name>
<gene>
    <name evidence="1" type="ORF">UFOPK3376_03139</name>
</gene>
<proteinExistence type="predicted"/>
<evidence type="ECO:0000313" key="1">
    <source>
        <dbReference type="EMBL" id="CAB4895586.1"/>
    </source>
</evidence>